<reference evidence="2 3" key="2">
    <citation type="journal article" date="2010" name="J. Bacteriol.">
        <title>Complete genome sequence of Beijerinckia indica subsp. indica.</title>
        <authorList>
            <person name="Tamas I."/>
            <person name="Dedysh S.N."/>
            <person name="Liesack W."/>
            <person name="Stott M.B."/>
            <person name="Alam M."/>
            <person name="Murrell J.C."/>
            <person name="Dunfield P.F."/>
        </authorList>
    </citation>
    <scope>NUCLEOTIDE SEQUENCE [LARGE SCALE GENOMIC DNA]</scope>
    <source>
        <strain evidence="3">ATCC 9039 / DSM 1715 / NCIMB 8712</strain>
    </source>
</reference>
<dbReference type="AlphaFoldDB" id="B2IJU5"/>
<reference evidence="3" key="1">
    <citation type="submission" date="2008-03" db="EMBL/GenBank/DDBJ databases">
        <title>Complete sequence of chromosome of Beijerinckia indica subsp. indica ATCC 9039.</title>
        <authorList>
            <consortium name="US DOE Joint Genome Institute"/>
            <person name="Copeland A."/>
            <person name="Lucas S."/>
            <person name="Lapidus A."/>
            <person name="Glavina del Rio T."/>
            <person name="Dalin E."/>
            <person name="Tice H."/>
            <person name="Bruce D."/>
            <person name="Goodwin L."/>
            <person name="Pitluck S."/>
            <person name="LaButti K."/>
            <person name="Schmutz J."/>
            <person name="Larimer F."/>
            <person name="Land M."/>
            <person name="Hauser L."/>
            <person name="Kyrpides N."/>
            <person name="Mikhailova N."/>
            <person name="Dunfield P.F."/>
            <person name="Dedysh S.N."/>
            <person name="Liesack W."/>
            <person name="Saw J.H."/>
            <person name="Alam M."/>
            <person name="Chen Y."/>
            <person name="Murrell J.C."/>
            <person name="Richardson P."/>
        </authorList>
    </citation>
    <scope>NUCLEOTIDE SEQUENCE [LARGE SCALE GENOMIC DNA]</scope>
    <source>
        <strain evidence="3">ATCC 9039 / DSM 1715 / NCIMB 8712</strain>
    </source>
</reference>
<evidence type="ECO:0000256" key="1">
    <source>
        <dbReference type="SAM" id="SignalP"/>
    </source>
</evidence>
<feature type="signal peptide" evidence="1">
    <location>
        <begin position="1"/>
        <end position="25"/>
    </location>
</feature>
<organism evidence="2 3">
    <name type="scientific">Beijerinckia indica subsp. indica (strain ATCC 9039 / DSM 1715 / NCIMB 8712)</name>
    <dbReference type="NCBI Taxonomy" id="395963"/>
    <lineage>
        <taxon>Bacteria</taxon>
        <taxon>Pseudomonadati</taxon>
        <taxon>Pseudomonadota</taxon>
        <taxon>Alphaproteobacteria</taxon>
        <taxon>Hyphomicrobiales</taxon>
        <taxon>Beijerinckiaceae</taxon>
        <taxon>Beijerinckia</taxon>
    </lineage>
</organism>
<dbReference type="KEGG" id="bid:Bind_2748"/>
<keyword evidence="3" id="KW-1185">Reference proteome</keyword>
<keyword evidence="1" id="KW-0732">Signal</keyword>
<sequence>MHGAWKYLLCASLVLSASNMKPTFAAERETQGAVSPEVLIGCWGTGSSEEGQATGEKQVHRTRCFGADGKYVASVKICGKTANGKEEPCEKKSTDKLAFRWEGNDLNMEDRRDEQVIWVRCTPSLKGRDRLVFTGCYASNEEWTRQASAE</sequence>
<name>B2IJU5_BEII9</name>
<dbReference type="STRING" id="395963.Bind_2748"/>
<evidence type="ECO:0000313" key="3">
    <source>
        <dbReference type="Proteomes" id="UP000001695"/>
    </source>
</evidence>
<dbReference type="Proteomes" id="UP000001695">
    <property type="component" value="Chromosome"/>
</dbReference>
<feature type="chain" id="PRO_5002778818" evidence="1">
    <location>
        <begin position="26"/>
        <end position="150"/>
    </location>
</feature>
<dbReference type="EMBL" id="CP001016">
    <property type="protein sequence ID" value="ACB96320.1"/>
    <property type="molecule type" value="Genomic_DNA"/>
</dbReference>
<dbReference type="HOGENOM" id="CLU_1736978_0_0_5"/>
<evidence type="ECO:0000313" key="2">
    <source>
        <dbReference type="EMBL" id="ACB96320.1"/>
    </source>
</evidence>
<gene>
    <name evidence="2" type="ordered locus">Bind_2748</name>
</gene>
<proteinExistence type="predicted"/>
<accession>B2IJU5</accession>
<protein>
    <submittedName>
        <fullName evidence="2">Uncharacterized protein</fullName>
    </submittedName>
</protein>